<proteinExistence type="predicted"/>
<dbReference type="AlphaFoldDB" id="A0AAW2FZF1"/>
<keyword evidence="2" id="KW-1185">Reference proteome</keyword>
<name>A0AAW2FZF1_9HYME</name>
<dbReference type="EMBL" id="JADYXP020000007">
    <property type="protein sequence ID" value="KAL0120469.1"/>
    <property type="molecule type" value="Genomic_DNA"/>
</dbReference>
<protein>
    <submittedName>
        <fullName evidence="1">Uncharacterized protein</fullName>
    </submittedName>
</protein>
<accession>A0AAW2FZF1</accession>
<dbReference type="Proteomes" id="UP001430953">
    <property type="component" value="Unassembled WGS sequence"/>
</dbReference>
<reference evidence="1 2" key="1">
    <citation type="submission" date="2023-03" db="EMBL/GenBank/DDBJ databases">
        <title>High recombination rates correlate with genetic variation in Cardiocondyla obscurior ants.</title>
        <authorList>
            <person name="Errbii M."/>
        </authorList>
    </citation>
    <scope>NUCLEOTIDE SEQUENCE [LARGE SCALE GENOMIC DNA]</scope>
    <source>
        <strain evidence="1">Alpha-2009</strain>
        <tissue evidence="1">Whole body</tissue>
    </source>
</reference>
<gene>
    <name evidence="1" type="ORF">PUN28_008295</name>
</gene>
<evidence type="ECO:0000313" key="2">
    <source>
        <dbReference type="Proteomes" id="UP001430953"/>
    </source>
</evidence>
<organism evidence="1 2">
    <name type="scientific">Cardiocondyla obscurior</name>
    <dbReference type="NCBI Taxonomy" id="286306"/>
    <lineage>
        <taxon>Eukaryota</taxon>
        <taxon>Metazoa</taxon>
        <taxon>Ecdysozoa</taxon>
        <taxon>Arthropoda</taxon>
        <taxon>Hexapoda</taxon>
        <taxon>Insecta</taxon>
        <taxon>Pterygota</taxon>
        <taxon>Neoptera</taxon>
        <taxon>Endopterygota</taxon>
        <taxon>Hymenoptera</taxon>
        <taxon>Apocrita</taxon>
        <taxon>Aculeata</taxon>
        <taxon>Formicoidea</taxon>
        <taxon>Formicidae</taxon>
        <taxon>Myrmicinae</taxon>
        <taxon>Cardiocondyla</taxon>
    </lineage>
</organism>
<sequence length="128" mass="14887">MLNELIPNIDDRLDFINKYEMFISNKENNVSLIYLSICRNVGNNNISIIPKIPTKKINEFTCNDTSDSENTLIVIEDKREQPSCSSQEEYFKEMPDFNLTELLEQTPMGKAILSYYNNNNHLNNCLKN</sequence>
<evidence type="ECO:0000313" key="1">
    <source>
        <dbReference type="EMBL" id="KAL0120469.1"/>
    </source>
</evidence>
<comment type="caution">
    <text evidence="1">The sequence shown here is derived from an EMBL/GenBank/DDBJ whole genome shotgun (WGS) entry which is preliminary data.</text>
</comment>